<keyword evidence="4" id="KW-1185">Reference proteome</keyword>
<dbReference type="InterPro" id="IPR002725">
    <property type="entry name" value="YgjP-like_metallopeptidase"/>
</dbReference>
<feature type="region of interest" description="Disordered" evidence="1">
    <location>
        <begin position="1"/>
        <end position="54"/>
    </location>
</feature>
<evidence type="ECO:0000256" key="1">
    <source>
        <dbReference type="SAM" id="MobiDB-lite"/>
    </source>
</evidence>
<dbReference type="GeneID" id="70690957"/>
<feature type="compositionally biased region" description="Low complexity" evidence="1">
    <location>
        <begin position="23"/>
        <end position="35"/>
    </location>
</feature>
<dbReference type="PANTHER" id="PTHR30399:SF1">
    <property type="entry name" value="UTP PYROPHOSPHATASE"/>
    <property type="match status" value="1"/>
</dbReference>
<dbReference type="InterPro" id="IPR053136">
    <property type="entry name" value="UTP_pyrophosphatase-like"/>
</dbReference>
<dbReference type="Proteomes" id="UP001056648">
    <property type="component" value="Chromosome 2"/>
</dbReference>
<name>A0ABY4VUE0_9BURK</name>
<dbReference type="Gene3D" id="3.30.2010.10">
    <property type="entry name" value="Metalloproteases ('zincins'), catalytic domain"/>
    <property type="match status" value="1"/>
</dbReference>
<protein>
    <submittedName>
        <fullName evidence="3">M48 family metallopeptidase</fullName>
    </submittedName>
</protein>
<organism evidence="3 4">
    <name type="scientific">Cupriavidus gilardii</name>
    <dbReference type="NCBI Taxonomy" id="82541"/>
    <lineage>
        <taxon>Bacteria</taxon>
        <taxon>Pseudomonadati</taxon>
        <taxon>Pseudomonadota</taxon>
        <taxon>Betaproteobacteria</taxon>
        <taxon>Burkholderiales</taxon>
        <taxon>Burkholderiaceae</taxon>
        <taxon>Cupriavidus</taxon>
    </lineage>
</organism>
<evidence type="ECO:0000313" key="4">
    <source>
        <dbReference type="Proteomes" id="UP001056648"/>
    </source>
</evidence>
<dbReference type="CDD" id="cd07344">
    <property type="entry name" value="M48_yhfN_like"/>
    <property type="match status" value="1"/>
</dbReference>
<proteinExistence type="predicted"/>
<accession>A0ABY4VUE0</accession>
<evidence type="ECO:0000259" key="2">
    <source>
        <dbReference type="Pfam" id="PF01863"/>
    </source>
</evidence>
<dbReference type="PANTHER" id="PTHR30399">
    <property type="entry name" value="UNCHARACTERIZED PROTEIN YGJP"/>
    <property type="match status" value="1"/>
</dbReference>
<reference evidence="3" key="1">
    <citation type="submission" date="2022-06" db="EMBL/GenBank/DDBJ databases">
        <title>Complete genome sequence and characterization of Cupriavidus gilardii QJ1 isolated from contaminating cells.</title>
        <authorList>
            <person name="Qi J."/>
        </authorList>
    </citation>
    <scope>NUCLEOTIDE SEQUENCE</scope>
    <source>
        <strain evidence="3">QJ1</strain>
    </source>
</reference>
<gene>
    <name evidence="3" type="ORF">NDR89_13670</name>
</gene>
<evidence type="ECO:0000313" key="3">
    <source>
        <dbReference type="EMBL" id="USE80797.1"/>
    </source>
</evidence>
<sequence>MKPARRAPEPADGQMELPLMDSGAGTAGARPAASALDGTTSAGPATATWPAPQPNARLLRLGERPLHYTLKRSSRRTIGFVIDDRGLSITAPRWVTIADIEAAIAEKQRWIFGKLAEWQQRDAQRVLPAVQWRDGATLPFLGKPITLRLDSPTGTLLFDGQARVLHLALPEQADEQQIKDRVQAWLQHQAKRLLAERLDIYAEKLGVRHRAFALSSANTRWGSCTSDGKIRLSWRLMHFPLSVIDYVAAHELAHLKEMNHSPRFWDTVASIFPEFRDARAQLRSHPPEALPAF</sequence>
<feature type="domain" description="YgjP-like metallopeptidase" evidence="2">
    <location>
        <begin position="76"/>
        <end position="285"/>
    </location>
</feature>
<dbReference type="Pfam" id="PF01863">
    <property type="entry name" value="YgjP-like"/>
    <property type="match status" value="1"/>
</dbReference>
<dbReference type="RefSeq" id="WP_226994762.1">
    <property type="nucleotide sequence ID" value="NZ_CP054626.1"/>
</dbReference>
<dbReference type="EMBL" id="CP098736">
    <property type="protein sequence ID" value="USE80797.1"/>
    <property type="molecule type" value="Genomic_DNA"/>
</dbReference>